<proteinExistence type="predicted"/>
<dbReference type="EMBL" id="MKKU01001543">
    <property type="protein sequence ID" value="RNE95041.1"/>
    <property type="molecule type" value="Genomic_DNA"/>
</dbReference>
<reference evidence="1 2" key="1">
    <citation type="journal article" date="2018" name="BMC Genomics">
        <title>Genomic comparison of Trypanosoma conorhini and Trypanosoma rangeli to Trypanosoma cruzi strains of high and low virulence.</title>
        <authorList>
            <person name="Bradwell K.R."/>
            <person name="Koparde V.N."/>
            <person name="Matveyev A.V."/>
            <person name="Serrano M.G."/>
            <person name="Alves J.M."/>
            <person name="Parikh H."/>
            <person name="Huang B."/>
            <person name="Lee V."/>
            <person name="Espinosa-Alvarez O."/>
            <person name="Ortiz P.A."/>
            <person name="Costa-Martins A.G."/>
            <person name="Teixeira M.M."/>
            <person name="Buck G.A."/>
        </authorList>
    </citation>
    <scope>NUCLEOTIDE SEQUENCE [LARGE SCALE GENOMIC DNA]</scope>
    <source>
        <strain evidence="1 2">025E</strain>
    </source>
</reference>
<gene>
    <name evidence="1" type="ORF">Tco025E_10224</name>
</gene>
<organism evidence="1 2">
    <name type="scientific">Trypanosoma conorhini</name>
    <dbReference type="NCBI Taxonomy" id="83891"/>
    <lineage>
        <taxon>Eukaryota</taxon>
        <taxon>Discoba</taxon>
        <taxon>Euglenozoa</taxon>
        <taxon>Kinetoplastea</taxon>
        <taxon>Metakinetoplastina</taxon>
        <taxon>Trypanosomatida</taxon>
        <taxon>Trypanosomatidae</taxon>
        <taxon>Trypanosoma</taxon>
    </lineage>
</organism>
<dbReference type="RefSeq" id="XP_029222900.1">
    <property type="nucleotide sequence ID" value="XM_029377007.1"/>
</dbReference>
<evidence type="ECO:0000313" key="2">
    <source>
        <dbReference type="Proteomes" id="UP000284403"/>
    </source>
</evidence>
<accession>A0A422MPA2</accession>
<dbReference type="Proteomes" id="UP000284403">
    <property type="component" value="Unassembled WGS sequence"/>
</dbReference>
<protein>
    <submittedName>
        <fullName evidence="1">Uncharacterized protein</fullName>
    </submittedName>
</protein>
<sequence>MRRQQGRLTSNALWAWAPSSSRAPRPFGHAQLPPMHLAAAKSVGDTCHGTGVVLDERLFYVSVQSLRPQPPDAVVQMRLDGLRGAIGGRVPQGACVTGLLSPFFLVGGT</sequence>
<evidence type="ECO:0000313" key="1">
    <source>
        <dbReference type="EMBL" id="RNE95041.1"/>
    </source>
</evidence>
<dbReference type="AlphaFoldDB" id="A0A422MPA2"/>
<name>A0A422MPA2_9TRYP</name>
<dbReference type="GeneID" id="40323835"/>
<comment type="caution">
    <text evidence="1">The sequence shown here is derived from an EMBL/GenBank/DDBJ whole genome shotgun (WGS) entry which is preliminary data.</text>
</comment>
<keyword evidence="2" id="KW-1185">Reference proteome</keyword>